<accession>A0ABW0H934</accession>
<gene>
    <name evidence="1" type="ORF">ACFPPC_10945</name>
</gene>
<dbReference type="RefSeq" id="WP_377008104.1">
    <property type="nucleotide sequence ID" value="NZ_JBHSLV010000019.1"/>
</dbReference>
<protein>
    <submittedName>
        <fullName evidence="1">Capsid protein</fullName>
    </submittedName>
</protein>
<dbReference type="InterPro" id="IPR053738">
    <property type="entry name" value="Lambda_capsid_assembly"/>
</dbReference>
<keyword evidence="2" id="KW-1185">Reference proteome</keyword>
<dbReference type="Gene3D" id="3.90.1690.10">
    <property type="entry name" value="phage-related protein like domain"/>
    <property type="match status" value="1"/>
</dbReference>
<comment type="caution">
    <text evidence="1">The sequence shown here is derived from an EMBL/GenBank/DDBJ whole genome shotgun (WGS) entry which is preliminary data.</text>
</comment>
<evidence type="ECO:0000313" key="1">
    <source>
        <dbReference type="EMBL" id="MFC5393150.1"/>
    </source>
</evidence>
<dbReference type="Proteomes" id="UP001596104">
    <property type="component" value="Unassembled WGS sequence"/>
</dbReference>
<name>A0ABW0H934_9HYPH</name>
<organism evidence="1 2">
    <name type="scientific">Bosea vestrisii</name>
    <dbReference type="NCBI Taxonomy" id="151416"/>
    <lineage>
        <taxon>Bacteria</taxon>
        <taxon>Pseudomonadati</taxon>
        <taxon>Pseudomonadota</taxon>
        <taxon>Alphaproteobacteria</taxon>
        <taxon>Hyphomicrobiales</taxon>
        <taxon>Boseaceae</taxon>
        <taxon>Bosea</taxon>
    </lineage>
</organism>
<dbReference type="EMBL" id="JBHSLV010000019">
    <property type="protein sequence ID" value="MFC5393150.1"/>
    <property type="molecule type" value="Genomic_DNA"/>
</dbReference>
<evidence type="ECO:0000313" key="2">
    <source>
        <dbReference type="Proteomes" id="UP001596104"/>
    </source>
</evidence>
<sequence>MATARPFLVDPVLTAISIKFANPDVNLIADRVLPRVPVGGEKFSWLKFPVEDSFTVPNTFVGRKGRPNQIEVGATEEQAAVEDYGLDDLVPNSDVAAAAQQRAAGFSTYDPEARASEVLTDLVLLDREIRVAAKVFDLNTYPAANRRTLAGTSQFSDFANSDPIGVVNDALDSTFVMRPNKMVIGQAAWTKFRSHPHIVNAVKGGNLNKGNATREQVAELFELQEVIVGSSFVNTAKKGQAAVMNRVWGKHISLIYQNSVAGPDAGMTFGYTAQYGTRLAGRIPDPNIGLQGGNSIRVGERVKEMIAAPAVAFFLQNVIA</sequence>
<reference evidence="2" key="1">
    <citation type="journal article" date="2019" name="Int. J. Syst. Evol. Microbiol.">
        <title>The Global Catalogue of Microorganisms (GCM) 10K type strain sequencing project: providing services to taxonomists for standard genome sequencing and annotation.</title>
        <authorList>
            <consortium name="The Broad Institute Genomics Platform"/>
            <consortium name="The Broad Institute Genome Sequencing Center for Infectious Disease"/>
            <person name="Wu L."/>
            <person name="Ma J."/>
        </authorList>
    </citation>
    <scope>NUCLEOTIDE SEQUENCE [LARGE SCALE GENOMIC DNA]</scope>
    <source>
        <strain evidence="2">CGMCC 1.16326</strain>
    </source>
</reference>
<proteinExistence type="predicted"/>